<feature type="active site" description="Proton donor; for catalytic activity" evidence="13">
    <location>
        <position position="80"/>
    </location>
</feature>
<dbReference type="Pfam" id="PF01536">
    <property type="entry name" value="SAM_decarbox"/>
    <property type="match status" value="1"/>
</dbReference>
<dbReference type="PIRSF" id="PIRSF001355">
    <property type="entry name" value="S-AdenosylMet_decarboxylase"/>
    <property type="match status" value="1"/>
</dbReference>
<reference evidence="18" key="2">
    <citation type="submission" date="2023-04" db="EMBL/GenBank/DDBJ databases">
        <authorList>
            <person name="Bruccoleri R.E."/>
            <person name="Oakeley E.J."/>
            <person name="Faust A.-M."/>
            <person name="Dessus-Babus S."/>
            <person name="Altorfer M."/>
            <person name="Burckhardt D."/>
            <person name="Oertli M."/>
            <person name="Naumann U."/>
            <person name="Petersen F."/>
            <person name="Wong J."/>
        </authorList>
    </citation>
    <scope>NUCLEOTIDE SEQUENCE</scope>
    <source>
        <strain evidence="18">GSM-AAB239-AS_SAM_17_03QT</strain>
        <tissue evidence="18">Leaf</tissue>
    </source>
</reference>
<evidence type="ECO:0000256" key="9">
    <source>
        <dbReference type="ARBA" id="ARBA00023270"/>
    </source>
</evidence>
<evidence type="ECO:0000256" key="13">
    <source>
        <dbReference type="PIRSR" id="PIRSR001355-1"/>
    </source>
</evidence>
<evidence type="ECO:0000256" key="3">
    <source>
        <dbReference type="ARBA" id="ARBA00022691"/>
    </source>
</evidence>
<dbReference type="InterPro" id="IPR018166">
    <property type="entry name" value="S-AdoMet_deCO2ase_CS"/>
</dbReference>
<protein>
    <recommendedName>
        <fullName evidence="12">S-adenosylmethionine decarboxylase proenzyme</fullName>
        <ecNumber evidence="12">4.1.1.50</ecNumber>
    </recommendedName>
</protein>
<keyword evidence="9 12" id="KW-0704">Schiff base</keyword>
<dbReference type="Gene3D" id="3.60.90.10">
    <property type="entry name" value="S-adenosylmethionine decarboxylase"/>
    <property type="match status" value="1"/>
</dbReference>
<evidence type="ECO:0000256" key="10">
    <source>
        <dbReference type="ARBA" id="ARBA00023317"/>
    </source>
</evidence>
<keyword evidence="4 12" id="KW-0210">Decarboxylase</keyword>
<dbReference type="NCBIfam" id="TIGR00535">
    <property type="entry name" value="SAM_DCase"/>
    <property type="match status" value="1"/>
</dbReference>
<evidence type="ECO:0000256" key="5">
    <source>
        <dbReference type="ARBA" id="ARBA00023066"/>
    </source>
</evidence>
<comment type="pathway">
    <text evidence="1 12">Amine and polyamine biosynthesis; S-adenosylmethioninamine biosynthesis; S-adenosylmethioninamine from S-adenosyl-L-methionine: step 1/1.</text>
</comment>
<evidence type="ECO:0000256" key="17">
    <source>
        <dbReference type="PIRSR" id="PIRSR001355-5"/>
    </source>
</evidence>
<feature type="modified residue" description="Pyruvic acid (Ser); by autocatalysis" evidence="15">
    <location>
        <position position="66"/>
    </location>
</feature>
<feature type="chain" id="PRO_5044050787" description="S-adenosylmethionine decarboxylase beta chain" evidence="17">
    <location>
        <begin position="1"/>
        <end position="65"/>
    </location>
</feature>
<evidence type="ECO:0000256" key="11">
    <source>
        <dbReference type="ARBA" id="ARBA00048112"/>
    </source>
</evidence>
<keyword evidence="8 12" id="KW-0456">Lyase</keyword>
<evidence type="ECO:0000256" key="15">
    <source>
        <dbReference type="PIRSR" id="PIRSR001355-3"/>
    </source>
</evidence>
<comment type="caution">
    <text evidence="18">The sequence shown here is derived from an EMBL/GenBank/DDBJ whole genome shotgun (WGS) entry which is preliminary data.</text>
</comment>
<dbReference type="GO" id="GO:0004014">
    <property type="term" value="F:adenosylmethionine decarboxylase activity"/>
    <property type="evidence" value="ECO:0007669"/>
    <property type="project" value="UniProtKB-EC"/>
</dbReference>
<sequence length="353" mass="37884">MAAVSGFEGFEKRLQLDFSPTGADADPLGLRGLSPATLRLVLDAVGCSIVSAAGNRHFDAYVLSESSLFVYPHRIIIKTCGTTQLLNSVPLLLRHAARLGGAGGLRPSLCRYSRGSFIFPDAQPFPYSSFRHEVELLERALPAELAHRKASVVSSPGPHSSWHVYSAAAGGYMSEERERERELFTVEVCMTELDRGLASAFYRGDRRRWLSGDEAGREMTEGTGLGGVNPRSLALGFAFDPCGYSMNGLDRDRYSTVHVTPEEGYSYASFECVGGPWEEEGGETAAMLARAVRVFGPGSVSVSVSGGGGRSEAVWSAVESAVGAVGLECRTRAAEYFPGVGQVTYQTFAAARQ</sequence>
<reference evidence="18" key="1">
    <citation type="journal article" date="2023" name="GigaByte">
        <title>Genome assembly of the bearded iris, Iris pallida Lam.</title>
        <authorList>
            <person name="Bruccoleri R.E."/>
            <person name="Oakeley E.J."/>
            <person name="Faust A.M.E."/>
            <person name="Altorfer M."/>
            <person name="Dessus-Babus S."/>
            <person name="Burckhardt D."/>
            <person name="Oertli M."/>
            <person name="Naumann U."/>
            <person name="Petersen F."/>
            <person name="Wong J."/>
        </authorList>
    </citation>
    <scope>NUCLEOTIDE SEQUENCE</scope>
    <source>
        <strain evidence="18">GSM-AAB239-AS_SAM_17_03QT</strain>
    </source>
</reference>
<keyword evidence="10 12" id="KW-0670">Pyruvate</keyword>
<dbReference type="PANTHER" id="PTHR11570">
    <property type="entry name" value="S-ADENOSYLMETHIONINE DECARBOXYLASE"/>
    <property type="match status" value="1"/>
</dbReference>
<dbReference type="EMBL" id="JANAVB010004600">
    <property type="protein sequence ID" value="KAJ6848259.1"/>
    <property type="molecule type" value="Genomic_DNA"/>
</dbReference>
<evidence type="ECO:0000256" key="16">
    <source>
        <dbReference type="PIRSR" id="PIRSR001355-4"/>
    </source>
</evidence>
<evidence type="ECO:0000313" key="18">
    <source>
        <dbReference type="EMBL" id="KAJ6848259.1"/>
    </source>
</evidence>
<feature type="site" description="Cleavage (non-hydrolytic); by autolysis" evidence="16">
    <location>
        <begin position="65"/>
        <end position="66"/>
    </location>
</feature>
<dbReference type="Proteomes" id="UP001140949">
    <property type="component" value="Unassembled WGS sequence"/>
</dbReference>
<proteinExistence type="inferred from homology"/>
<keyword evidence="6 12" id="KW-0620">Polyamine biosynthesis</keyword>
<evidence type="ECO:0000256" key="4">
    <source>
        <dbReference type="ARBA" id="ARBA00022793"/>
    </source>
</evidence>
<name>A0AAX6I4V3_IRIPA</name>
<evidence type="ECO:0000256" key="12">
    <source>
        <dbReference type="PIRNR" id="PIRNR001355"/>
    </source>
</evidence>
<feature type="chain" id="PRO_5044050786" description="S-adenosylmethionine decarboxylase alpha chain" evidence="17">
    <location>
        <begin position="66"/>
        <end position="353"/>
    </location>
</feature>
<feature type="active site" description="Proton acceptor; for processing activity" evidence="13">
    <location>
        <position position="258"/>
    </location>
</feature>
<dbReference type="PANTHER" id="PTHR11570:SF38">
    <property type="entry name" value="S-ADENOSYLMETHIONINE DECARBOXYLASE PROENZYME 4"/>
    <property type="match status" value="1"/>
</dbReference>
<keyword evidence="5 12" id="KW-0745">Spermidine biosynthesis</keyword>
<dbReference type="Gene3D" id="3.30.360.50">
    <property type="entry name" value="S-adenosylmethionine decarboxylase"/>
    <property type="match status" value="1"/>
</dbReference>
<evidence type="ECO:0000256" key="14">
    <source>
        <dbReference type="PIRSR" id="PIRSR001355-2"/>
    </source>
</evidence>
<dbReference type="GO" id="GO:0008295">
    <property type="term" value="P:spermidine biosynthetic process"/>
    <property type="evidence" value="ECO:0007669"/>
    <property type="project" value="UniProtKB-KW"/>
</dbReference>
<feature type="binding site" evidence="14">
    <location>
        <position position="7"/>
    </location>
    <ligand>
        <name>substrate</name>
    </ligand>
</feature>
<evidence type="ECO:0000256" key="8">
    <source>
        <dbReference type="ARBA" id="ARBA00023239"/>
    </source>
</evidence>
<keyword evidence="16" id="KW-0068">Autocatalytic cleavage</keyword>
<evidence type="ECO:0000313" key="19">
    <source>
        <dbReference type="Proteomes" id="UP001140949"/>
    </source>
</evidence>
<feature type="active site" description="Proton acceptor; for processing activity" evidence="13">
    <location>
        <position position="245"/>
    </location>
</feature>
<dbReference type="PROSITE" id="PS01336">
    <property type="entry name" value="ADOMETDC"/>
    <property type="match status" value="1"/>
</dbReference>
<comment type="cofactor">
    <cofactor evidence="12">
        <name>pyruvate</name>
        <dbReference type="ChEBI" id="CHEBI:15361"/>
    </cofactor>
    <text evidence="12">Binds 1 pyruvoyl group covalently per subunit.</text>
</comment>
<evidence type="ECO:0000256" key="1">
    <source>
        <dbReference type="ARBA" id="ARBA00004911"/>
    </source>
</evidence>
<evidence type="ECO:0000256" key="2">
    <source>
        <dbReference type="ARBA" id="ARBA00008466"/>
    </source>
</evidence>
<dbReference type="GO" id="GO:0006597">
    <property type="term" value="P:spermine biosynthetic process"/>
    <property type="evidence" value="ECO:0007669"/>
    <property type="project" value="InterPro"/>
</dbReference>
<feature type="binding site" evidence="14">
    <location>
        <position position="65"/>
    </location>
    <ligand>
        <name>substrate</name>
    </ligand>
</feature>
<comment type="catalytic activity">
    <reaction evidence="11 12">
        <text>S-adenosyl-L-methionine + H(+) = S-adenosyl 3-(methylsulfanyl)propylamine + CO2</text>
        <dbReference type="Rhea" id="RHEA:15981"/>
        <dbReference type="ChEBI" id="CHEBI:15378"/>
        <dbReference type="ChEBI" id="CHEBI:16526"/>
        <dbReference type="ChEBI" id="CHEBI:57443"/>
        <dbReference type="ChEBI" id="CHEBI:59789"/>
        <dbReference type="EC" id="4.1.1.50"/>
    </reaction>
</comment>
<evidence type="ECO:0000256" key="6">
    <source>
        <dbReference type="ARBA" id="ARBA00023115"/>
    </source>
</evidence>
<dbReference type="EC" id="4.1.1.50" evidence="12"/>
<evidence type="ECO:0000256" key="7">
    <source>
        <dbReference type="ARBA" id="ARBA00023145"/>
    </source>
</evidence>
<feature type="active site" description="Schiff-base intermediate with substrate; via pyruvic acid" evidence="13">
    <location>
        <position position="66"/>
    </location>
</feature>
<feature type="binding site" evidence="14">
    <location>
        <position position="239"/>
    </location>
    <ligand>
        <name>substrate</name>
    </ligand>
</feature>
<accession>A0AAX6I4V3</accession>
<organism evidence="18 19">
    <name type="scientific">Iris pallida</name>
    <name type="common">Sweet iris</name>
    <dbReference type="NCBI Taxonomy" id="29817"/>
    <lineage>
        <taxon>Eukaryota</taxon>
        <taxon>Viridiplantae</taxon>
        <taxon>Streptophyta</taxon>
        <taxon>Embryophyta</taxon>
        <taxon>Tracheophyta</taxon>
        <taxon>Spermatophyta</taxon>
        <taxon>Magnoliopsida</taxon>
        <taxon>Liliopsida</taxon>
        <taxon>Asparagales</taxon>
        <taxon>Iridaceae</taxon>
        <taxon>Iridoideae</taxon>
        <taxon>Irideae</taxon>
        <taxon>Iris</taxon>
    </lineage>
</organism>
<feature type="binding site" evidence="14">
    <location>
        <position position="262"/>
    </location>
    <ligand>
        <name>substrate</name>
    </ligand>
</feature>
<dbReference type="InterPro" id="IPR001985">
    <property type="entry name" value="S-AdoMet_decarboxylase_euk"/>
</dbReference>
<keyword evidence="3 12" id="KW-0949">S-adenosyl-L-methionine</keyword>
<dbReference type="InterPro" id="IPR016067">
    <property type="entry name" value="S-AdoMet_deCO2ase_core"/>
</dbReference>
<dbReference type="GO" id="GO:0005829">
    <property type="term" value="C:cytosol"/>
    <property type="evidence" value="ECO:0007669"/>
    <property type="project" value="TreeGrafter"/>
</dbReference>
<dbReference type="InterPro" id="IPR048283">
    <property type="entry name" value="AdoMetDC-like"/>
</dbReference>
<dbReference type="AlphaFoldDB" id="A0AAX6I4V3"/>
<comment type="similarity">
    <text evidence="2 12">Belongs to the eukaryotic AdoMetDC family.</text>
</comment>
<dbReference type="SUPFAM" id="SSF56276">
    <property type="entry name" value="S-adenosylmethionine decarboxylase"/>
    <property type="match status" value="1"/>
</dbReference>
<keyword evidence="19" id="KW-1185">Reference proteome</keyword>
<gene>
    <name evidence="18" type="ORF">M6B38_273420</name>
</gene>
<keyword evidence="7 12" id="KW-0865">Zymogen</keyword>